<dbReference type="SUPFAM" id="SSF46785">
    <property type="entry name" value="Winged helix' DNA-binding domain"/>
    <property type="match status" value="1"/>
</dbReference>
<protein>
    <submittedName>
        <fullName evidence="1">Fe2+ or Zn2+ uptake regulation protein</fullName>
    </submittedName>
</protein>
<name>A0A840D9M7_9BACE</name>
<dbReference type="AlphaFoldDB" id="A0A840D9M7"/>
<dbReference type="EMBL" id="JACIER010000014">
    <property type="protein sequence ID" value="MBB4045315.1"/>
    <property type="molecule type" value="Genomic_DNA"/>
</dbReference>
<accession>A0A840D9M7</accession>
<sequence>MLTIDEDSTRFDVDNSPHAHFFCKRCTHIYDLPLPPGIKYVEGQKMNGHEVAETHLYYKGTCRECLAKK</sequence>
<gene>
    <name evidence="1" type="ORF">GGR06_003127</name>
</gene>
<dbReference type="InterPro" id="IPR036390">
    <property type="entry name" value="WH_DNA-bd_sf"/>
</dbReference>
<proteinExistence type="predicted"/>
<reference evidence="1" key="1">
    <citation type="submission" date="2020-08" db="EMBL/GenBank/DDBJ databases">
        <title>Genomic Encyclopedia of Type Strains, Phase IV (KMG-IV): sequencing the most valuable type-strain genomes for metagenomic binning, comparative biology and taxonomic classification.</title>
        <authorList>
            <person name="Goeker M."/>
        </authorList>
    </citation>
    <scope>NUCLEOTIDE SEQUENCE [LARGE SCALE GENOMIC DNA]</scope>
    <source>
        <strain evidence="1">DSM 105720</strain>
    </source>
</reference>
<evidence type="ECO:0000313" key="1">
    <source>
        <dbReference type="EMBL" id="MBB4045315.1"/>
    </source>
</evidence>
<keyword evidence="2" id="KW-1185">Reference proteome</keyword>
<dbReference type="Gene3D" id="3.30.1490.190">
    <property type="match status" value="1"/>
</dbReference>
<dbReference type="InterPro" id="IPR043135">
    <property type="entry name" value="Fur_C"/>
</dbReference>
<evidence type="ECO:0000313" key="2">
    <source>
        <dbReference type="Proteomes" id="UP000560658"/>
    </source>
</evidence>
<comment type="caution">
    <text evidence="1">The sequence shown here is derived from an EMBL/GenBank/DDBJ whole genome shotgun (WGS) entry which is preliminary data.</text>
</comment>
<organism evidence="1 2">
    <name type="scientific">Bacteroides reticulotermitis</name>
    <dbReference type="NCBI Taxonomy" id="1133319"/>
    <lineage>
        <taxon>Bacteria</taxon>
        <taxon>Pseudomonadati</taxon>
        <taxon>Bacteroidota</taxon>
        <taxon>Bacteroidia</taxon>
        <taxon>Bacteroidales</taxon>
        <taxon>Bacteroidaceae</taxon>
        <taxon>Bacteroides</taxon>
    </lineage>
</organism>
<dbReference type="Proteomes" id="UP000560658">
    <property type="component" value="Unassembled WGS sequence"/>
</dbReference>